<evidence type="ECO:0000313" key="2">
    <source>
        <dbReference type="WBParaSite" id="nRc.2.0.1.t44984-RA"/>
    </source>
</evidence>
<reference evidence="2" key="1">
    <citation type="submission" date="2022-11" db="UniProtKB">
        <authorList>
            <consortium name="WormBaseParasite"/>
        </authorList>
    </citation>
    <scope>IDENTIFICATION</scope>
</reference>
<evidence type="ECO:0000313" key="1">
    <source>
        <dbReference type="Proteomes" id="UP000887565"/>
    </source>
</evidence>
<name>A0A915L1E4_ROMCU</name>
<protein>
    <submittedName>
        <fullName evidence="2">Uncharacterized protein</fullName>
    </submittedName>
</protein>
<dbReference type="WBParaSite" id="nRc.2.0.1.t44984-RA">
    <property type="protein sequence ID" value="nRc.2.0.1.t44984-RA"/>
    <property type="gene ID" value="nRc.2.0.1.g44984"/>
</dbReference>
<sequence length="169" mass="19515">MHKEIPWELSQYKQHVFQPIIAKYRAKSKSKKAAPRGEAPNSSKALRLKFIQIFKKHYLHSVEQSDGNIIFIVGGCYKKYLRQIERHVQTLLSSPGRYSMHDANCESFEIIEPLKLPKNLIFEAERKQRYHALPINFAATMVNSDPKRTCSLSDVLGLKMQKIFGAPRT</sequence>
<dbReference type="Proteomes" id="UP000887565">
    <property type="component" value="Unplaced"/>
</dbReference>
<keyword evidence="1" id="KW-1185">Reference proteome</keyword>
<accession>A0A915L1E4</accession>
<dbReference type="AlphaFoldDB" id="A0A915L1E4"/>
<proteinExistence type="predicted"/>
<organism evidence="1 2">
    <name type="scientific">Romanomermis culicivorax</name>
    <name type="common">Nematode worm</name>
    <dbReference type="NCBI Taxonomy" id="13658"/>
    <lineage>
        <taxon>Eukaryota</taxon>
        <taxon>Metazoa</taxon>
        <taxon>Ecdysozoa</taxon>
        <taxon>Nematoda</taxon>
        <taxon>Enoplea</taxon>
        <taxon>Dorylaimia</taxon>
        <taxon>Mermithida</taxon>
        <taxon>Mermithoidea</taxon>
        <taxon>Mermithidae</taxon>
        <taxon>Romanomermis</taxon>
    </lineage>
</organism>